<dbReference type="EMBL" id="OZ034821">
    <property type="protein sequence ID" value="CAL1409030.1"/>
    <property type="molecule type" value="Genomic_DNA"/>
</dbReference>
<dbReference type="Gene3D" id="3.30.430.20">
    <property type="entry name" value="Gnk2 domain, C-X8-C-X2-C motif"/>
    <property type="match status" value="1"/>
</dbReference>
<accession>A0AAV2GHJ0</accession>
<dbReference type="AlphaFoldDB" id="A0AAV2GHJ0"/>
<dbReference type="InterPro" id="IPR038408">
    <property type="entry name" value="GNK2_sf"/>
</dbReference>
<evidence type="ECO:0000256" key="2">
    <source>
        <dbReference type="ARBA" id="ARBA00022737"/>
    </source>
</evidence>
<keyword evidence="3" id="KW-0812">Transmembrane</keyword>
<keyword evidence="1" id="KW-0732">Signal</keyword>
<dbReference type="InterPro" id="IPR002902">
    <property type="entry name" value="GNK2"/>
</dbReference>
<organism evidence="5 6">
    <name type="scientific">Linum trigynum</name>
    <dbReference type="NCBI Taxonomy" id="586398"/>
    <lineage>
        <taxon>Eukaryota</taxon>
        <taxon>Viridiplantae</taxon>
        <taxon>Streptophyta</taxon>
        <taxon>Embryophyta</taxon>
        <taxon>Tracheophyta</taxon>
        <taxon>Spermatophyta</taxon>
        <taxon>Magnoliopsida</taxon>
        <taxon>eudicotyledons</taxon>
        <taxon>Gunneridae</taxon>
        <taxon>Pentapetalae</taxon>
        <taxon>rosids</taxon>
        <taxon>fabids</taxon>
        <taxon>Malpighiales</taxon>
        <taxon>Linaceae</taxon>
        <taxon>Linum</taxon>
    </lineage>
</organism>
<name>A0AAV2GHJ0_9ROSI</name>
<evidence type="ECO:0000259" key="4">
    <source>
        <dbReference type="PROSITE" id="PS51473"/>
    </source>
</evidence>
<keyword evidence="2" id="KW-0677">Repeat</keyword>
<dbReference type="PROSITE" id="PS51473">
    <property type="entry name" value="GNK2"/>
    <property type="match status" value="1"/>
</dbReference>
<evidence type="ECO:0000313" key="6">
    <source>
        <dbReference type="Proteomes" id="UP001497516"/>
    </source>
</evidence>
<protein>
    <recommendedName>
        <fullName evidence="4">Gnk2-homologous domain-containing protein</fullName>
    </recommendedName>
</protein>
<proteinExistence type="predicted"/>
<evidence type="ECO:0000256" key="1">
    <source>
        <dbReference type="ARBA" id="ARBA00022729"/>
    </source>
</evidence>
<keyword evidence="3" id="KW-0472">Membrane</keyword>
<evidence type="ECO:0000313" key="5">
    <source>
        <dbReference type="EMBL" id="CAL1409030.1"/>
    </source>
</evidence>
<feature type="transmembrane region" description="Helical" evidence="3">
    <location>
        <begin position="6"/>
        <end position="29"/>
    </location>
</feature>
<sequence length="146" mass="15510">MASASISAFLLTNIVTILLIMTATTTTFVSSYKDSSPACLPPGDKEVFNYQCSVATLPGGVQEGLLGFIDGDKLVNPDTDVCTGDTVSGTAFTVYVGCNRKFPTDPCKDCVNGARTVMRKHCPDAAGAQAAARHCCVRYETYKFCT</sequence>
<gene>
    <name evidence="5" type="ORF">LTRI10_LOCUS48571</name>
</gene>
<keyword evidence="3" id="KW-1133">Transmembrane helix</keyword>
<keyword evidence="6" id="KW-1185">Reference proteome</keyword>
<feature type="domain" description="Gnk2-homologous" evidence="4">
    <location>
        <begin position="43"/>
        <end position="144"/>
    </location>
</feature>
<dbReference type="Pfam" id="PF01657">
    <property type="entry name" value="Stress-antifung"/>
    <property type="match status" value="1"/>
</dbReference>
<dbReference type="Proteomes" id="UP001497516">
    <property type="component" value="Chromosome 8"/>
</dbReference>
<reference evidence="5 6" key="1">
    <citation type="submission" date="2024-04" db="EMBL/GenBank/DDBJ databases">
        <authorList>
            <person name="Fracassetti M."/>
        </authorList>
    </citation>
    <scope>NUCLEOTIDE SEQUENCE [LARGE SCALE GENOMIC DNA]</scope>
</reference>
<evidence type="ECO:0000256" key="3">
    <source>
        <dbReference type="SAM" id="Phobius"/>
    </source>
</evidence>